<sequence length="196" mass="20246">MMRQTAVVGRQWPLLVVAGALLLGVFTYYDGRVFNGLATASLGGLTSQHTTAGQAGDPVAPQSMIDALTKAVGDVPGLNDMAVVPDGNGDGRFMVSAMVDLAEVGDGTSASSGGQQALMDQAVDEYFKGVFAQGPLVSEAMLTFTNGDAIVGTAGLGRAQYEKMATTTMSGDLAGAMSEQKAVQDNTPNDVWFQTQ</sequence>
<organism evidence="2 3">
    <name type="scientific">Alicyclobacillus fastidiosus</name>
    <dbReference type="NCBI Taxonomy" id="392011"/>
    <lineage>
        <taxon>Bacteria</taxon>
        <taxon>Bacillati</taxon>
        <taxon>Bacillota</taxon>
        <taxon>Bacilli</taxon>
        <taxon>Bacillales</taxon>
        <taxon>Alicyclobacillaceae</taxon>
        <taxon>Alicyclobacillus</taxon>
    </lineage>
</organism>
<keyword evidence="1" id="KW-0812">Transmembrane</keyword>
<proteinExistence type="predicted"/>
<keyword evidence="1" id="KW-1133">Transmembrane helix</keyword>
<protein>
    <submittedName>
        <fullName evidence="2">Uncharacterized protein</fullName>
    </submittedName>
</protein>
<keyword evidence="3" id="KW-1185">Reference proteome</keyword>
<name>A0ABY6ZBK7_9BACL</name>
<evidence type="ECO:0000313" key="2">
    <source>
        <dbReference type="EMBL" id="WAH40153.1"/>
    </source>
</evidence>
<evidence type="ECO:0000256" key="1">
    <source>
        <dbReference type="SAM" id="Phobius"/>
    </source>
</evidence>
<feature type="transmembrane region" description="Helical" evidence="1">
    <location>
        <begin position="12"/>
        <end position="29"/>
    </location>
</feature>
<dbReference type="EMBL" id="CP104067">
    <property type="protein sequence ID" value="WAH40153.1"/>
    <property type="molecule type" value="Genomic_DNA"/>
</dbReference>
<dbReference type="RefSeq" id="WP_268004050.1">
    <property type="nucleotide sequence ID" value="NZ_BSUT01000001.1"/>
</dbReference>
<keyword evidence="1" id="KW-0472">Membrane</keyword>
<reference evidence="2" key="1">
    <citation type="submission" date="2022-08" db="EMBL/GenBank/DDBJ databases">
        <title>Alicyclobacillus fastidiosus DSM 17978, complete genome.</title>
        <authorList>
            <person name="Wang Q."/>
            <person name="Cai R."/>
            <person name="Wang Z."/>
        </authorList>
    </citation>
    <scope>NUCLEOTIDE SEQUENCE</scope>
    <source>
        <strain evidence="2">DSM 17978</strain>
    </source>
</reference>
<accession>A0ABY6ZBK7</accession>
<gene>
    <name evidence="2" type="ORF">NZD89_17410</name>
</gene>
<dbReference type="Proteomes" id="UP001164761">
    <property type="component" value="Chromosome"/>
</dbReference>
<evidence type="ECO:0000313" key="3">
    <source>
        <dbReference type="Proteomes" id="UP001164761"/>
    </source>
</evidence>